<evidence type="ECO:0000256" key="5">
    <source>
        <dbReference type="SAM" id="Phobius"/>
    </source>
</evidence>
<dbReference type="Pfam" id="PF07681">
    <property type="entry name" value="DoxX"/>
    <property type="match status" value="1"/>
</dbReference>
<keyword evidence="2 5" id="KW-0812">Transmembrane</keyword>
<dbReference type="Proteomes" id="UP001626549">
    <property type="component" value="Chromosome"/>
</dbReference>
<gene>
    <name evidence="6" type="ORF">R0137_03930</name>
</gene>
<organism evidence="6 7">
    <name type="scientific">Congregibacter brevis</name>
    <dbReference type="NCBI Taxonomy" id="3081201"/>
    <lineage>
        <taxon>Bacteria</taxon>
        <taxon>Pseudomonadati</taxon>
        <taxon>Pseudomonadota</taxon>
        <taxon>Gammaproteobacteria</taxon>
        <taxon>Cellvibrionales</taxon>
        <taxon>Halieaceae</taxon>
        <taxon>Congregibacter</taxon>
    </lineage>
</organism>
<keyword evidence="3 5" id="KW-1133">Transmembrane helix</keyword>
<keyword evidence="7" id="KW-1185">Reference proteome</keyword>
<comment type="subcellular location">
    <subcellularLocation>
        <location evidence="1">Membrane</location>
        <topology evidence="1">Multi-pass membrane protein</topology>
    </subcellularLocation>
</comment>
<protein>
    <submittedName>
        <fullName evidence="6">DoxX family membrane protein</fullName>
    </submittedName>
</protein>
<accession>A0ABZ0IGD2</accession>
<feature type="transmembrane region" description="Helical" evidence="5">
    <location>
        <begin position="101"/>
        <end position="122"/>
    </location>
</feature>
<dbReference type="InterPro" id="IPR032808">
    <property type="entry name" value="DoxX"/>
</dbReference>
<sequence length="134" mass="15386">MTRDTRIRISLLALRMGVFAVFMVWTLDKLFNYQHNSGMISHYYHVDLPQWFLVALGLAELGMLFGFLLGLFKNFTYAAVLVAHAVTTLVSSWRLLPPYEIHQLLYFGSLPMLAACVALYLLRSEDTLWNLSKP</sequence>
<reference evidence="6 7" key="1">
    <citation type="submission" date="2023-10" db="EMBL/GenBank/DDBJ databases">
        <title>Two novel species belonging to the OM43/NOR5 clade.</title>
        <authorList>
            <person name="Park M."/>
        </authorList>
    </citation>
    <scope>NUCLEOTIDE SEQUENCE [LARGE SCALE GENOMIC DNA]</scope>
    <source>
        <strain evidence="6 7">IMCC45268</strain>
    </source>
</reference>
<evidence type="ECO:0000313" key="6">
    <source>
        <dbReference type="EMBL" id="WOJ98607.1"/>
    </source>
</evidence>
<dbReference type="RefSeq" id="WP_407329965.1">
    <property type="nucleotide sequence ID" value="NZ_CP136865.1"/>
</dbReference>
<feature type="transmembrane region" description="Helical" evidence="5">
    <location>
        <begin position="51"/>
        <end position="72"/>
    </location>
</feature>
<keyword evidence="4 5" id="KW-0472">Membrane</keyword>
<evidence type="ECO:0000256" key="2">
    <source>
        <dbReference type="ARBA" id="ARBA00022692"/>
    </source>
</evidence>
<feature type="transmembrane region" description="Helical" evidence="5">
    <location>
        <begin position="77"/>
        <end position="95"/>
    </location>
</feature>
<evidence type="ECO:0000256" key="4">
    <source>
        <dbReference type="ARBA" id="ARBA00023136"/>
    </source>
</evidence>
<feature type="transmembrane region" description="Helical" evidence="5">
    <location>
        <begin position="12"/>
        <end position="31"/>
    </location>
</feature>
<evidence type="ECO:0000256" key="1">
    <source>
        <dbReference type="ARBA" id="ARBA00004141"/>
    </source>
</evidence>
<dbReference type="EMBL" id="CP136865">
    <property type="protein sequence ID" value="WOJ98607.1"/>
    <property type="molecule type" value="Genomic_DNA"/>
</dbReference>
<name>A0ABZ0IGD2_9GAMM</name>
<evidence type="ECO:0000256" key="3">
    <source>
        <dbReference type="ARBA" id="ARBA00022989"/>
    </source>
</evidence>
<proteinExistence type="predicted"/>
<evidence type="ECO:0000313" key="7">
    <source>
        <dbReference type="Proteomes" id="UP001626549"/>
    </source>
</evidence>